<reference evidence="3" key="1">
    <citation type="journal article" date="2019" name="Int. J. Syst. Evol. Microbiol.">
        <title>The Global Catalogue of Microorganisms (GCM) 10K type strain sequencing project: providing services to taxonomists for standard genome sequencing and annotation.</title>
        <authorList>
            <consortium name="The Broad Institute Genomics Platform"/>
            <consortium name="The Broad Institute Genome Sequencing Center for Infectious Disease"/>
            <person name="Wu L."/>
            <person name="Ma J."/>
        </authorList>
    </citation>
    <scope>NUCLEOTIDE SEQUENCE [LARGE SCALE GENOMIC DNA]</scope>
    <source>
        <strain evidence="3">R28</strain>
    </source>
</reference>
<gene>
    <name evidence="2" type="ORF">ACFSJF_02005</name>
</gene>
<dbReference type="InterPro" id="IPR011528">
    <property type="entry name" value="NERD"/>
</dbReference>
<evidence type="ECO:0000259" key="1">
    <source>
        <dbReference type="PROSITE" id="PS50965"/>
    </source>
</evidence>
<comment type="caution">
    <text evidence="2">The sequence shown here is derived from an EMBL/GenBank/DDBJ whole genome shotgun (WGS) entry which is preliminary data.</text>
</comment>
<keyword evidence="3" id="KW-1185">Reference proteome</keyword>
<dbReference type="EMBL" id="JBHUHQ010000002">
    <property type="protein sequence ID" value="MFD2043084.1"/>
    <property type="molecule type" value="Genomic_DNA"/>
</dbReference>
<dbReference type="Proteomes" id="UP001597383">
    <property type="component" value="Unassembled WGS sequence"/>
</dbReference>
<accession>A0ABW4VTY5</accession>
<proteinExistence type="predicted"/>
<dbReference type="Pfam" id="PF08378">
    <property type="entry name" value="NERD"/>
    <property type="match status" value="1"/>
</dbReference>
<name>A0ABW4VTY5_9BACI</name>
<sequence>MLFNLFKKKDKIANNDNNMRAKKKNYNQQVANRKGEIGEYKIDIQLSQLPKDYKYLNDLMIENPKSISGYSQIDHLVITPYGIYVIETKNYQGTIYGSKNRKNWLINGKFKMMNPVIQNYGHIEALKKYIDKSYHDKFKSMITFTKRCTLKIDMELRDINSDELVIYDVYLNETLQRKESILKLKNHNQFTDEDRQVIYESITNANITDPKARETHTTRIKEKKSNAVVMSNSQCVVCSKKVSEKVVTYCLSNQKFNGKIYCYDHQKTLNV</sequence>
<organism evidence="2 3">
    <name type="scientific">Ornithinibacillus salinisoli</name>
    <dbReference type="NCBI Taxonomy" id="1848459"/>
    <lineage>
        <taxon>Bacteria</taxon>
        <taxon>Bacillati</taxon>
        <taxon>Bacillota</taxon>
        <taxon>Bacilli</taxon>
        <taxon>Bacillales</taxon>
        <taxon>Bacillaceae</taxon>
        <taxon>Ornithinibacillus</taxon>
    </lineage>
</organism>
<evidence type="ECO:0000313" key="3">
    <source>
        <dbReference type="Proteomes" id="UP001597383"/>
    </source>
</evidence>
<dbReference type="RefSeq" id="WP_377554895.1">
    <property type="nucleotide sequence ID" value="NZ_JBHUHQ010000002.1"/>
</dbReference>
<protein>
    <submittedName>
        <fullName evidence="2">Nuclease-related domain-containing protein</fullName>
    </submittedName>
</protein>
<feature type="domain" description="NERD" evidence="1">
    <location>
        <begin position="34"/>
        <end position="149"/>
    </location>
</feature>
<dbReference type="PROSITE" id="PS50965">
    <property type="entry name" value="NERD"/>
    <property type="match status" value="1"/>
</dbReference>
<evidence type="ECO:0000313" key="2">
    <source>
        <dbReference type="EMBL" id="MFD2043084.1"/>
    </source>
</evidence>